<dbReference type="KEGG" id="pai:PAE0475"/>
<evidence type="ECO:0000313" key="3">
    <source>
        <dbReference type="Proteomes" id="UP000002439"/>
    </source>
</evidence>
<dbReference type="Proteomes" id="UP000002439">
    <property type="component" value="Chromosome"/>
</dbReference>
<evidence type="ECO:0000313" key="2">
    <source>
        <dbReference type="EMBL" id="AAL62815.1"/>
    </source>
</evidence>
<dbReference type="HOGENOM" id="CLU_3387508_0_0_2"/>
<dbReference type="EMBL" id="AE009441">
    <property type="protein sequence ID" value="AAL62815.1"/>
    <property type="molecule type" value="Genomic_DNA"/>
</dbReference>
<feature type="region of interest" description="Disordered" evidence="1">
    <location>
        <begin position="1"/>
        <end position="32"/>
    </location>
</feature>
<proteinExistence type="predicted"/>
<gene>
    <name evidence="2" type="ordered locus">PAE0475</name>
</gene>
<organism evidence="2 3">
    <name type="scientific">Pyrobaculum aerophilum (strain ATCC 51768 / DSM 7523 / JCM 9630 / CIP 104966 / NBRC 100827 / IM2)</name>
    <dbReference type="NCBI Taxonomy" id="178306"/>
    <lineage>
        <taxon>Archaea</taxon>
        <taxon>Thermoproteota</taxon>
        <taxon>Thermoprotei</taxon>
        <taxon>Thermoproteales</taxon>
        <taxon>Thermoproteaceae</taxon>
        <taxon>Pyrobaculum</taxon>
    </lineage>
</organism>
<evidence type="ECO:0000256" key="1">
    <source>
        <dbReference type="SAM" id="MobiDB-lite"/>
    </source>
</evidence>
<accession>Q8ZZ26</accession>
<dbReference type="AlphaFoldDB" id="Q8ZZ26"/>
<dbReference type="InParanoid" id="Q8ZZ26"/>
<name>Q8ZZ26_PYRAE</name>
<dbReference type="EnsemblBacteria" id="AAL62815">
    <property type="protein sequence ID" value="AAL62815"/>
    <property type="gene ID" value="PAE0475"/>
</dbReference>
<sequence>MPIREPSPYRAVSPPGATQPSAIKTAESLIEL</sequence>
<keyword evidence="3" id="KW-1185">Reference proteome</keyword>
<reference evidence="2 3" key="1">
    <citation type="journal article" date="2002" name="Proc. Natl. Acad. Sci. U.S.A.">
        <title>Genome sequence of the hyperthermophilic crenarchaeon Pyrobaculum aerophilum.</title>
        <authorList>
            <person name="Fitz-Gibbon S.T."/>
            <person name="Ladner H."/>
            <person name="Kim U.J."/>
            <person name="Stetter K.O."/>
            <person name="Simon M.I."/>
            <person name="Miller J.H."/>
        </authorList>
    </citation>
    <scope>NUCLEOTIDE SEQUENCE [LARGE SCALE GENOMIC DNA]</scope>
    <source>
        <strain evidence="3">ATCC 51768 / DSM 7523 / JCM 9630 / CIP 104966 / NBRC 100827 / IM2</strain>
    </source>
</reference>
<protein>
    <submittedName>
        <fullName evidence="2">Uncharacterized protein</fullName>
    </submittedName>
</protein>